<dbReference type="PANTHER" id="PTHR11527">
    <property type="entry name" value="HEAT-SHOCK PROTEIN 20 FAMILY MEMBER"/>
    <property type="match status" value="1"/>
</dbReference>
<dbReference type="Gene3D" id="2.60.40.790">
    <property type="match status" value="1"/>
</dbReference>
<protein>
    <recommendedName>
        <fullName evidence="4">SHSP domain-containing protein</fullName>
    </recommendedName>
</protein>
<dbReference type="InterPro" id="IPR002068">
    <property type="entry name" value="A-crystallin/Hsp20_dom"/>
</dbReference>
<evidence type="ECO:0000313" key="5">
    <source>
        <dbReference type="EMBL" id="CAI8592092.1"/>
    </source>
</evidence>
<feature type="domain" description="SHSP" evidence="4">
    <location>
        <begin position="1"/>
        <end position="112"/>
    </location>
</feature>
<accession>A0AAV0Z5U9</accession>
<evidence type="ECO:0000256" key="3">
    <source>
        <dbReference type="RuleBase" id="RU003616"/>
    </source>
</evidence>
<dbReference type="PROSITE" id="PS01031">
    <property type="entry name" value="SHSP"/>
    <property type="match status" value="1"/>
</dbReference>
<keyword evidence="6" id="KW-1185">Reference proteome</keyword>
<dbReference type="SUPFAM" id="SSF49764">
    <property type="entry name" value="HSP20-like chaperones"/>
    <property type="match status" value="1"/>
</dbReference>
<dbReference type="EMBL" id="OX451735">
    <property type="protein sequence ID" value="CAI8592092.1"/>
    <property type="molecule type" value="Genomic_DNA"/>
</dbReference>
<evidence type="ECO:0000256" key="1">
    <source>
        <dbReference type="ARBA" id="ARBA00023016"/>
    </source>
</evidence>
<gene>
    <name evidence="5" type="ORF">VFH_I022240</name>
</gene>
<dbReference type="Proteomes" id="UP001157006">
    <property type="component" value="Chromosome 1S"/>
</dbReference>
<sequence>MINMSMIRVSPKTLRQRIQVIDVPGLKSGDIKVHVEDYDVLVISGERKMKGDKEGAKYLRIETMVGKYMHKFVLLENANINVVSAVCQGGVLSVTVETLPPSQPKKLNTIEV</sequence>
<dbReference type="InterPro" id="IPR008978">
    <property type="entry name" value="HSP20-like_chaperone"/>
</dbReference>
<reference evidence="5 6" key="1">
    <citation type="submission" date="2023-01" db="EMBL/GenBank/DDBJ databases">
        <authorList>
            <person name="Kreplak J."/>
        </authorList>
    </citation>
    <scope>NUCLEOTIDE SEQUENCE [LARGE SCALE GENOMIC DNA]</scope>
</reference>
<keyword evidence="1" id="KW-0346">Stress response</keyword>
<dbReference type="AlphaFoldDB" id="A0AAV0Z5U9"/>
<evidence type="ECO:0000256" key="2">
    <source>
        <dbReference type="PROSITE-ProRule" id="PRU00285"/>
    </source>
</evidence>
<proteinExistence type="inferred from homology"/>
<comment type="similarity">
    <text evidence="2 3">Belongs to the small heat shock protein (HSP20) family.</text>
</comment>
<organism evidence="5 6">
    <name type="scientific">Vicia faba</name>
    <name type="common">Broad bean</name>
    <name type="synonym">Faba vulgaris</name>
    <dbReference type="NCBI Taxonomy" id="3906"/>
    <lineage>
        <taxon>Eukaryota</taxon>
        <taxon>Viridiplantae</taxon>
        <taxon>Streptophyta</taxon>
        <taxon>Embryophyta</taxon>
        <taxon>Tracheophyta</taxon>
        <taxon>Spermatophyta</taxon>
        <taxon>Magnoliopsida</taxon>
        <taxon>eudicotyledons</taxon>
        <taxon>Gunneridae</taxon>
        <taxon>Pentapetalae</taxon>
        <taxon>rosids</taxon>
        <taxon>fabids</taxon>
        <taxon>Fabales</taxon>
        <taxon>Fabaceae</taxon>
        <taxon>Papilionoideae</taxon>
        <taxon>50 kb inversion clade</taxon>
        <taxon>NPAAA clade</taxon>
        <taxon>Hologalegina</taxon>
        <taxon>IRL clade</taxon>
        <taxon>Fabeae</taxon>
        <taxon>Vicia</taxon>
    </lineage>
</organism>
<evidence type="ECO:0000313" key="6">
    <source>
        <dbReference type="Proteomes" id="UP001157006"/>
    </source>
</evidence>
<evidence type="ECO:0000259" key="4">
    <source>
        <dbReference type="PROSITE" id="PS01031"/>
    </source>
</evidence>
<name>A0AAV0Z5U9_VICFA</name>
<dbReference type="InterPro" id="IPR031107">
    <property type="entry name" value="Small_HSP"/>
</dbReference>
<dbReference type="Pfam" id="PF00011">
    <property type="entry name" value="HSP20"/>
    <property type="match status" value="1"/>
</dbReference>